<dbReference type="SMART" id="SM00256">
    <property type="entry name" value="FBOX"/>
    <property type="match status" value="1"/>
</dbReference>
<dbReference type="CDD" id="cd09917">
    <property type="entry name" value="F-box_SF"/>
    <property type="match status" value="1"/>
</dbReference>
<proteinExistence type="predicted"/>
<dbReference type="EMBL" id="MCGO01000053">
    <property type="protein sequence ID" value="ORY36821.1"/>
    <property type="molecule type" value="Genomic_DNA"/>
</dbReference>
<accession>A0A1Y2BPZ1</accession>
<dbReference type="AlphaFoldDB" id="A0A1Y2BPZ1"/>
<dbReference type="PROSITE" id="PS50181">
    <property type="entry name" value="FBOX"/>
    <property type="match status" value="1"/>
</dbReference>
<protein>
    <recommendedName>
        <fullName evidence="1">F-box domain-containing protein</fullName>
    </recommendedName>
</protein>
<dbReference type="OrthoDB" id="2688364at2759"/>
<dbReference type="SUPFAM" id="SSF69322">
    <property type="entry name" value="Tricorn protease domain 2"/>
    <property type="match status" value="1"/>
</dbReference>
<dbReference type="InterPro" id="IPR001810">
    <property type="entry name" value="F-box_dom"/>
</dbReference>
<dbReference type="InterPro" id="IPR036047">
    <property type="entry name" value="F-box-like_dom_sf"/>
</dbReference>
<organism evidence="2 3">
    <name type="scientific">Rhizoclosmatium globosum</name>
    <dbReference type="NCBI Taxonomy" id="329046"/>
    <lineage>
        <taxon>Eukaryota</taxon>
        <taxon>Fungi</taxon>
        <taxon>Fungi incertae sedis</taxon>
        <taxon>Chytridiomycota</taxon>
        <taxon>Chytridiomycota incertae sedis</taxon>
        <taxon>Chytridiomycetes</taxon>
        <taxon>Chytridiales</taxon>
        <taxon>Chytriomycetaceae</taxon>
        <taxon>Rhizoclosmatium</taxon>
    </lineage>
</organism>
<reference evidence="2 3" key="1">
    <citation type="submission" date="2016-07" db="EMBL/GenBank/DDBJ databases">
        <title>Pervasive Adenine N6-methylation of Active Genes in Fungi.</title>
        <authorList>
            <consortium name="DOE Joint Genome Institute"/>
            <person name="Mondo S.J."/>
            <person name="Dannebaum R.O."/>
            <person name="Kuo R.C."/>
            <person name="Labutti K."/>
            <person name="Haridas S."/>
            <person name="Kuo A."/>
            <person name="Salamov A."/>
            <person name="Ahrendt S.R."/>
            <person name="Lipzen A."/>
            <person name="Sullivan W."/>
            <person name="Andreopoulos W.B."/>
            <person name="Clum A."/>
            <person name="Lindquist E."/>
            <person name="Daum C."/>
            <person name="Ramamoorthy G.K."/>
            <person name="Gryganskyi A."/>
            <person name="Culley D."/>
            <person name="Magnuson J.K."/>
            <person name="James T.Y."/>
            <person name="O'Malley M.A."/>
            <person name="Stajich J.E."/>
            <person name="Spatafora J.W."/>
            <person name="Visel A."/>
            <person name="Grigoriev I.V."/>
        </authorList>
    </citation>
    <scope>NUCLEOTIDE SEQUENCE [LARGE SCALE GENOMIC DNA]</scope>
    <source>
        <strain evidence="2 3">JEL800</strain>
    </source>
</reference>
<comment type="caution">
    <text evidence="2">The sequence shown here is derived from an EMBL/GenBank/DDBJ whole genome shotgun (WGS) entry which is preliminary data.</text>
</comment>
<feature type="domain" description="F-box" evidence="1">
    <location>
        <begin position="1"/>
        <end position="48"/>
    </location>
</feature>
<dbReference type="Gene3D" id="1.20.1280.50">
    <property type="match status" value="1"/>
</dbReference>
<keyword evidence="3" id="KW-1185">Reference proteome</keyword>
<evidence type="ECO:0000259" key="1">
    <source>
        <dbReference type="PROSITE" id="PS50181"/>
    </source>
</evidence>
<dbReference type="SUPFAM" id="SSF81383">
    <property type="entry name" value="F-box domain"/>
    <property type="match status" value="1"/>
</dbReference>
<sequence length="462" mass="52256">MNTVLPRELWQQIMLFCTVPDIVTLRKVCHSFHNLSDPSTNASLWRKKASEERLSYAADPASSHMASALDVRLLPGEDYYDVVRTIYSWKNRTRISQISRAQTTTQIDHSIHTLQSLTNNTHRRFLVAEPISHKFLIRWSSSGPLVFQNKEELRVFNLTRGSEVQIDEKLRSMRFIYAVPHSNWVVFKDAFGEYQLGAFHTDNTVLQFVESADFAELVADTYASFGNGQIIPIRGYGDIIVVGIKSPPTGNLADASIRLAAIDLNLIRHDTNELSVKAAVRWTKTVQHATSLFVDNHDGFLIFVFNDGFFNFKVIGIRCGTLVVGHPSMQYYDEYQEVCRADFITCSRFHLVAKFGETLKVYDHGGTSMVAKIDMTSSQSPSRVVISDDGSLILGIETKTNIVGKVLEYSFSVRATDISLGTSEYHSFSQTSDSMLITSGLFVIYEELKHGVWERHRKFLVI</sequence>
<dbReference type="Pfam" id="PF00646">
    <property type="entry name" value="F-box"/>
    <property type="match status" value="1"/>
</dbReference>
<evidence type="ECO:0000313" key="3">
    <source>
        <dbReference type="Proteomes" id="UP000193642"/>
    </source>
</evidence>
<gene>
    <name evidence="2" type="ORF">BCR33DRAFT_721757</name>
</gene>
<evidence type="ECO:0000313" key="2">
    <source>
        <dbReference type="EMBL" id="ORY36821.1"/>
    </source>
</evidence>
<dbReference type="Proteomes" id="UP000193642">
    <property type="component" value="Unassembled WGS sequence"/>
</dbReference>
<name>A0A1Y2BPZ1_9FUNG</name>